<comment type="similarity">
    <text evidence="4">Belongs to the TonB-dependent receptor family.</text>
</comment>
<evidence type="ECO:0000256" key="1">
    <source>
        <dbReference type="ARBA" id="ARBA00004442"/>
    </source>
</evidence>
<keyword evidence="9" id="KW-1185">Reference proteome</keyword>
<feature type="signal peptide" evidence="5">
    <location>
        <begin position="1"/>
        <end position="21"/>
    </location>
</feature>
<accession>A0ABS5JPE3</accession>
<keyword evidence="2 4" id="KW-0472">Membrane</keyword>
<dbReference type="Gene3D" id="2.60.40.1120">
    <property type="entry name" value="Carboxypeptidase-like, regulatory domain"/>
    <property type="match status" value="1"/>
</dbReference>
<keyword evidence="4" id="KW-0798">TonB box</keyword>
<evidence type="ECO:0000256" key="5">
    <source>
        <dbReference type="SAM" id="SignalP"/>
    </source>
</evidence>
<evidence type="ECO:0000259" key="6">
    <source>
        <dbReference type="Pfam" id="PF00593"/>
    </source>
</evidence>
<evidence type="ECO:0000259" key="7">
    <source>
        <dbReference type="Pfam" id="PF07715"/>
    </source>
</evidence>
<protein>
    <submittedName>
        <fullName evidence="8">Carboxypeptidase-like regulatory domain-containing protein</fullName>
    </submittedName>
</protein>
<comment type="caution">
    <text evidence="8">The sequence shown here is derived from an EMBL/GenBank/DDBJ whole genome shotgun (WGS) entry which is preliminary data.</text>
</comment>
<sequence>MKKQIVATFVMLAAVFTQGIAQTGILRGKITDKTTGEELVGAAIVVDGTTTGTITNFMGDYQMPPLEAGTYNIRVQYISYEPIVKEGVVITADGETVLDFQLGTAEMDLDEVKVVAKANRESENFLMLEQKNAAVAVESVGAAQLSSQGVSDAAGAVTKVSGIAKQEGGQSLNVRGLGDRYNTTTYNGLPLPSNNAELKNIDLGLFSTDIISHINIEKTYSAPLYGDFGGANINIVSKRLNGESFLTLSVKGQQNSSLFGLDNFYYTDGPNKSGFYSLDLPNIEAIDNNEAYGFQNSWNPVKGNTVPAIGLGLSGGKSFELSEVAKLNTFFTLSFDNDRVYTERIERVVNAGGNAWDDLEGDEYSYETQSSGLLNLNYSRPNTEIYFNSLMMNSSEQTLTTMEGHIRDVNDDPEIPGLKRRGDFLRNFVLVNQLLGEHKINESLSLDWGVSYNHVWNSVPDRIENTYLFYYEDSNQGELDTEAVGRNYRYSQDFKDNELAANFAFNKTFGEGINDDSEYRSKLTLGYSGKFKLRNFENYQFNHQVLDIGTMVDIDNVDDYFNEENFVNGLFRIDTPTAGDINGEQKYGESYEGKVQINAGFLMYEYNVSPKFLILAGVRGDNIFQEMKTRSRQNITGRTETTEFKEFKVLPSLSMKYATSAKTNLRLAASQTYTLPQLQEMPFIAFLGLTDVIWGNPWLKPSTVYNADLKWEFFPKNGEMFSATVFGKYIQEPINKFTIAGTFNEFVNANTGDAAHVYGLELDAKKDLFNFSTDTKIRKVFVSGNLTLMSSETDIDAEKIRTETNYNFNANFNEETSELQGAAPMLANLTLGYSQKWDENNKTISAATVYNYTSDRLYSIGHSNMGNQIDQAVNTLDLVVKTKFNRFGIDVSAKNVLNPEIKRVQENSDADYVVRQFKRGSTFSVSLKYNF</sequence>
<feature type="domain" description="TonB-dependent receptor plug" evidence="7">
    <location>
        <begin position="130"/>
        <end position="228"/>
    </location>
</feature>
<evidence type="ECO:0000313" key="9">
    <source>
        <dbReference type="Proteomes" id="UP000708576"/>
    </source>
</evidence>
<dbReference type="Proteomes" id="UP000708576">
    <property type="component" value="Unassembled WGS sequence"/>
</dbReference>
<evidence type="ECO:0000313" key="8">
    <source>
        <dbReference type="EMBL" id="MBS2096778.1"/>
    </source>
</evidence>
<keyword evidence="5" id="KW-0732">Signal</keyword>
<dbReference type="Pfam" id="PF13715">
    <property type="entry name" value="CarbopepD_reg_2"/>
    <property type="match status" value="1"/>
</dbReference>
<dbReference type="Pfam" id="PF07715">
    <property type="entry name" value="Plug"/>
    <property type="match status" value="1"/>
</dbReference>
<dbReference type="InterPro" id="IPR037066">
    <property type="entry name" value="Plug_dom_sf"/>
</dbReference>
<dbReference type="RefSeq" id="WP_212212187.1">
    <property type="nucleotide sequence ID" value="NZ_JAGUCO010000001.1"/>
</dbReference>
<evidence type="ECO:0000256" key="3">
    <source>
        <dbReference type="ARBA" id="ARBA00023237"/>
    </source>
</evidence>
<feature type="chain" id="PRO_5045051683" evidence="5">
    <location>
        <begin position="22"/>
        <end position="931"/>
    </location>
</feature>
<dbReference type="Gene3D" id="2.40.170.20">
    <property type="entry name" value="TonB-dependent receptor, beta-barrel domain"/>
    <property type="match status" value="1"/>
</dbReference>
<dbReference type="SUPFAM" id="SSF56935">
    <property type="entry name" value="Porins"/>
    <property type="match status" value="1"/>
</dbReference>
<dbReference type="InterPro" id="IPR000531">
    <property type="entry name" value="Beta-barrel_TonB"/>
</dbReference>
<proteinExistence type="inferred from homology"/>
<dbReference type="InterPro" id="IPR008969">
    <property type="entry name" value="CarboxyPept-like_regulatory"/>
</dbReference>
<dbReference type="PANTHER" id="PTHR40980:SF5">
    <property type="entry name" value="TONB-DEPENDENT RECEPTOR"/>
    <property type="match status" value="1"/>
</dbReference>
<dbReference type="Gene3D" id="2.170.130.10">
    <property type="entry name" value="TonB-dependent receptor, plug domain"/>
    <property type="match status" value="1"/>
</dbReference>
<feature type="domain" description="TonB-dependent receptor-like beta-barrel" evidence="6">
    <location>
        <begin position="450"/>
        <end position="895"/>
    </location>
</feature>
<keyword evidence="3" id="KW-0998">Cell outer membrane</keyword>
<name>A0ABS5JPE3_9BACT</name>
<dbReference type="EMBL" id="JAGUCO010000001">
    <property type="protein sequence ID" value="MBS2096778.1"/>
    <property type="molecule type" value="Genomic_DNA"/>
</dbReference>
<dbReference type="InterPro" id="IPR036942">
    <property type="entry name" value="Beta-barrel_TonB_sf"/>
</dbReference>
<organism evidence="8 9">
    <name type="scientific">Carboxylicivirga linearis</name>
    <dbReference type="NCBI Taxonomy" id="1628157"/>
    <lineage>
        <taxon>Bacteria</taxon>
        <taxon>Pseudomonadati</taxon>
        <taxon>Bacteroidota</taxon>
        <taxon>Bacteroidia</taxon>
        <taxon>Marinilabiliales</taxon>
        <taxon>Marinilabiliaceae</taxon>
        <taxon>Carboxylicivirga</taxon>
    </lineage>
</organism>
<comment type="subcellular location">
    <subcellularLocation>
        <location evidence="1 4">Cell outer membrane</location>
    </subcellularLocation>
</comment>
<dbReference type="SUPFAM" id="SSF49464">
    <property type="entry name" value="Carboxypeptidase regulatory domain-like"/>
    <property type="match status" value="1"/>
</dbReference>
<reference evidence="8 9" key="1">
    <citation type="journal article" date="2015" name="Int. J. Syst. Evol. Microbiol.">
        <title>Carboxylicivirga linearis sp. nov., isolated from a sea cucumber culture pond.</title>
        <authorList>
            <person name="Wang F.Q."/>
            <person name="Zhou Y.X."/>
            <person name="Lin X.Z."/>
            <person name="Chen G.J."/>
            <person name="Du Z.J."/>
        </authorList>
    </citation>
    <scope>NUCLEOTIDE SEQUENCE [LARGE SCALE GENOMIC DNA]</scope>
    <source>
        <strain evidence="8 9">FB218</strain>
    </source>
</reference>
<dbReference type="PANTHER" id="PTHR40980">
    <property type="entry name" value="PLUG DOMAIN-CONTAINING PROTEIN"/>
    <property type="match status" value="1"/>
</dbReference>
<evidence type="ECO:0000256" key="2">
    <source>
        <dbReference type="ARBA" id="ARBA00023136"/>
    </source>
</evidence>
<dbReference type="Pfam" id="PF00593">
    <property type="entry name" value="TonB_dep_Rec_b-barrel"/>
    <property type="match status" value="1"/>
</dbReference>
<gene>
    <name evidence="8" type="ORF">KEM10_00725</name>
</gene>
<dbReference type="InterPro" id="IPR012910">
    <property type="entry name" value="Plug_dom"/>
</dbReference>
<evidence type="ECO:0000256" key="4">
    <source>
        <dbReference type="RuleBase" id="RU003357"/>
    </source>
</evidence>